<feature type="region of interest" description="Disordered" evidence="1">
    <location>
        <begin position="174"/>
        <end position="196"/>
    </location>
</feature>
<geneLocation type="plasmid" evidence="3">
    <name>pplp3</name>
</geneLocation>
<proteinExistence type="predicted"/>
<dbReference type="AlphaFoldDB" id="A0A1V0UZY3"/>
<evidence type="ECO:0000313" key="2">
    <source>
        <dbReference type="EMBL" id="ARF70785.1"/>
    </source>
</evidence>
<reference evidence="2 3" key="1">
    <citation type="submission" date="2017-03" db="EMBL/GenBank/DDBJ databases">
        <title>Paenibacillus larvae genome sequencing.</title>
        <authorList>
            <person name="Dingman D.W."/>
        </authorList>
    </citation>
    <scope>NUCLEOTIDE SEQUENCE [LARGE SCALE GENOMIC DNA]</scope>
    <source>
        <strain evidence="2 3">SAG 10367</strain>
        <plasmid evidence="3">pplp3</plasmid>
    </source>
</reference>
<dbReference type="EMBL" id="CP020558">
    <property type="protein sequence ID" value="ARF70785.1"/>
    <property type="molecule type" value="Genomic_DNA"/>
</dbReference>
<accession>A0A1V0UZY3</accession>
<dbReference type="RefSeq" id="WP_083041766.1">
    <property type="nucleotide sequence ID" value="NZ_CP020558.1"/>
</dbReference>
<evidence type="ECO:0000313" key="3">
    <source>
        <dbReference type="Proteomes" id="UP000192727"/>
    </source>
</evidence>
<dbReference type="Proteomes" id="UP000192727">
    <property type="component" value="Plasmid pPLP3"/>
</dbReference>
<feature type="compositionally biased region" description="Basic and acidic residues" evidence="1">
    <location>
        <begin position="177"/>
        <end position="190"/>
    </location>
</feature>
<evidence type="ECO:0000256" key="1">
    <source>
        <dbReference type="SAM" id="MobiDB-lite"/>
    </source>
</evidence>
<keyword evidence="2" id="KW-0614">Plasmid</keyword>
<gene>
    <name evidence="2" type="ORF">B7C51_25275</name>
</gene>
<name>A0A1V0UZY3_9BACL</name>
<sequence>MENYLQYNDPVRIEWRTGQVGDEYVKIIDTYKIVNNRIVLSEIPDEEYRVMIENFYETSDLELPKENTYSVNYRNGIISFHPSQEGKTVNAEYMGRGIILYPANRIYVHNRTTDVERNLQNIVDNSQRAINIMDEFNEFANNISEKGKYAQEQGDIAKIKSETAEKQGILTKQQGEYAERQGNESKKQGDYAKSQGDYAKEKGDFSQLNGEYAQEQGAYAKEQGDFAQEQGDYARNQGVEAKDHIERFKFKGDYDTNERYDENNIVHYEGASFICIKSVTGQAPSWKDDDNHWRVFSKSQVVSVNGKSDIVNLDAEDVDAPSTMEFNELQNKVKEVENRTNNIEEEMLSKNGGVISGKLDVSGTVKADSFYTYRESGTSSTSTLTIQIPQSKLGGASKTILMTVRVKEMGVVTTGTYLISTGQRNGCVVNQLQYSYWNSDHSISVAAMTNFTSIGEDDLARGVKLQFGGTMPTTPWNWTYTIMEIGSLEVI</sequence>
<organism evidence="2 3">
    <name type="scientific">Paenibacillus larvae subsp. pulvifaciens</name>
    <dbReference type="NCBI Taxonomy" id="1477"/>
    <lineage>
        <taxon>Bacteria</taxon>
        <taxon>Bacillati</taxon>
        <taxon>Bacillota</taxon>
        <taxon>Bacilli</taxon>
        <taxon>Bacillales</taxon>
        <taxon>Paenibacillaceae</taxon>
        <taxon>Paenibacillus</taxon>
    </lineage>
</organism>
<protein>
    <submittedName>
        <fullName evidence="2">Uncharacterized protein</fullName>
    </submittedName>
</protein>